<reference evidence="1 2" key="1">
    <citation type="submission" date="2018-09" db="EMBL/GenBank/DDBJ databases">
        <title>Genomic Encyclopedia of Archaeal and Bacterial Type Strains, Phase II (KMG-II): from individual species to whole genera.</title>
        <authorList>
            <person name="Goeker M."/>
        </authorList>
    </citation>
    <scope>NUCLEOTIDE SEQUENCE [LARGE SCALE GENOMIC DNA]</scope>
    <source>
        <strain evidence="1 2">DSM 27148</strain>
    </source>
</reference>
<keyword evidence="2" id="KW-1185">Reference proteome</keyword>
<dbReference type="AlphaFoldDB" id="A0A419WAE6"/>
<comment type="caution">
    <text evidence="1">The sequence shown here is derived from an EMBL/GenBank/DDBJ whole genome shotgun (WGS) entry which is preliminary data.</text>
</comment>
<protein>
    <submittedName>
        <fullName evidence="1">Uncharacterized protein</fullName>
    </submittedName>
</protein>
<proteinExistence type="predicted"/>
<sequence length="109" mass="11460">MSLAACALLLLAACGEPEAEEQCTDASQTCSNNSAIVIDATTCSDGEDVYYLIDGTKYTYEQLSSIIEQSCNANSSAMINEAGIAKMQSRMSAISSRLMIQARAAAGCE</sequence>
<accession>A0A419WAE6</accession>
<evidence type="ECO:0000313" key="1">
    <source>
        <dbReference type="EMBL" id="RKD92394.1"/>
    </source>
</evidence>
<name>A0A419WAE6_9BACT</name>
<organism evidence="1 2">
    <name type="scientific">Mangrovibacterium diazotrophicum</name>
    <dbReference type="NCBI Taxonomy" id="1261403"/>
    <lineage>
        <taxon>Bacteria</taxon>
        <taxon>Pseudomonadati</taxon>
        <taxon>Bacteroidota</taxon>
        <taxon>Bacteroidia</taxon>
        <taxon>Marinilabiliales</taxon>
        <taxon>Prolixibacteraceae</taxon>
        <taxon>Mangrovibacterium</taxon>
    </lineage>
</organism>
<evidence type="ECO:0000313" key="2">
    <source>
        <dbReference type="Proteomes" id="UP000283387"/>
    </source>
</evidence>
<gene>
    <name evidence="1" type="ORF">BC643_2765</name>
</gene>
<dbReference type="Proteomes" id="UP000283387">
    <property type="component" value="Unassembled WGS sequence"/>
</dbReference>
<dbReference type="EMBL" id="RAPN01000001">
    <property type="protein sequence ID" value="RKD92394.1"/>
    <property type="molecule type" value="Genomic_DNA"/>
</dbReference>